<keyword evidence="2" id="KW-1185">Reference proteome</keyword>
<proteinExistence type="predicted"/>
<dbReference type="Proteomes" id="UP000604046">
    <property type="component" value="Unassembled WGS sequence"/>
</dbReference>
<accession>A0A812MSP5</accession>
<gene>
    <name evidence="1" type="ORF">SNAT2548_LOCUS14462</name>
</gene>
<dbReference type="EMBL" id="CAJNDS010001680">
    <property type="protein sequence ID" value="CAE7272540.1"/>
    <property type="molecule type" value="Genomic_DNA"/>
</dbReference>
<reference evidence="1" key="1">
    <citation type="submission" date="2021-02" db="EMBL/GenBank/DDBJ databases">
        <authorList>
            <person name="Dougan E. K."/>
            <person name="Rhodes N."/>
            <person name="Thang M."/>
            <person name="Chan C."/>
        </authorList>
    </citation>
    <scope>NUCLEOTIDE SEQUENCE</scope>
</reference>
<sequence length="574" mass="62115">MGFLASCPERRANIAASITHRGVEWDKIQWGPANEEGERSNFAFGGAMINGLLCTMAYVNGLSDGSSNTADFLKGLGTILATAAVEIPGLGPILSVVITFGFSLFGGAEEIKDELEKLYKQIMKNVRVLLDAQQVKNAIEGTGAAVGSLMDALYGLPPQMMDGLNKDMDEAAKYEHYTNNLKPVRLAFETSFPAVFGSLVQCVEDDGLTPVTNPGNECQQYWGHGAFIYQLQFVLMYLNLIARTAVVSTDPQVWLATLHSKLQVFSPLLQSSYDGLKFSLMRVEQCQWTFPSCWPASARGVDDCVFSNVFDGESNDEWMMNADGFCFKRCQSPAWIAGGEEASCITGCRYIVPNDWPNCFDSSVRHLSCEQASESVGLAGGTWATCTTSDFELASQVRVGDLTTKFGPILKQFQNLASTDQYSQILAYVQSNPQPPMPSTPSLEDSHGFCEDFCGSILVPVPVAPNTGDIKLNMPVKNIDQVAHALRQSCRDACLGPIGGVSTICSCRTTTCPAILSSFKQTYSQLAEPTTMLDPFGTPQMPTWFADPLVATCNQSCNVMGVPSPSATGLVLGN</sequence>
<name>A0A812MSP5_9DINO</name>
<organism evidence="1 2">
    <name type="scientific">Symbiodinium natans</name>
    <dbReference type="NCBI Taxonomy" id="878477"/>
    <lineage>
        <taxon>Eukaryota</taxon>
        <taxon>Sar</taxon>
        <taxon>Alveolata</taxon>
        <taxon>Dinophyceae</taxon>
        <taxon>Suessiales</taxon>
        <taxon>Symbiodiniaceae</taxon>
        <taxon>Symbiodinium</taxon>
    </lineage>
</organism>
<comment type="caution">
    <text evidence="1">The sequence shown here is derived from an EMBL/GenBank/DDBJ whole genome shotgun (WGS) entry which is preliminary data.</text>
</comment>
<dbReference type="AlphaFoldDB" id="A0A812MSP5"/>
<protein>
    <submittedName>
        <fullName evidence="1">Uncharacterized protein</fullName>
    </submittedName>
</protein>
<evidence type="ECO:0000313" key="2">
    <source>
        <dbReference type="Proteomes" id="UP000604046"/>
    </source>
</evidence>
<evidence type="ECO:0000313" key="1">
    <source>
        <dbReference type="EMBL" id="CAE7272540.1"/>
    </source>
</evidence>